<evidence type="ECO:0000256" key="9">
    <source>
        <dbReference type="ARBA" id="ARBA00023235"/>
    </source>
</evidence>
<dbReference type="InterPro" id="IPR005886">
    <property type="entry name" value="UDP_G4E"/>
</dbReference>
<keyword evidence="9 10" id="KW-0413">Isomerase</keyword>
<dbReference type="GO" id="GO:0003978">
    <property type="term" value="F:UDP-glucose 4-epimerase activity"/>
    <property type="evidence" value="ECO:0007669"/>
    <property type="project" value="UniProtKB-UniRule"/>
</dbReference>
<keyword evidence="7 10" id="KW-0520">NAD</keyword>
<dbReference type="Gene3D" id="3.90.25.10">
    <property type="entry name" value="UDP-galactose 4-epimerase, domain 1"/>
    <property type="match status" value="1"/>
</dbReference>
<name>A0A0A8J4P5_ECOLX</name>
<dbReference type="UniPathway" id="UPA00214"/>
<comment type="catalytic activity">
    <reaction evidence="1 10">
        <text>UDP-alpha-D-glucose = UDP-alpha-D-galactose</text>
        <dbReference type="Rhea" id="RHEA:22168"/>
        <dbReference type="ChEBI" id="CHEBI:58885"/>
        <dbReference type="ChEBI" id="CHEBI:66914"/>
        <dbReference type="EC" id="5.1.3.2"/>
    </reaction>
</comment>
<keyword evidence="8" id="KW-0299">Galactose metabolism</keyword>
<dbReference type="InterPro" id="IPR001509">
    <property type="entry name" value="Epimerase_deHydtase"/>
</dbReference>
<comment type="pathway">
    <text evidence="3 10">Carbohydrate metabolism; galactose metabolism.</text>
</comment>
<evidence type="ECO:0000256" key="5">
    <source>
        <dbReference type="ARBA" id="ARBA00013189"/>
    </source>
</evidence>
<evidence type="ECO:0000256" key="3">
    <source>
        <dbReference type="ARBA" id="ARBA00004947"/>
    </source>
</evidence>
<feature type="domain" description="NAD-dependent epimerase/dehydratase" evidence="11">
    <location>
        <begin position="3"/>
        <end position="262"/>
    </location>
</feature>
<evidence type="ECO:0000256" key="4">
    <source>
        <dbReference type="ARBA" id="ARBA00007637"/>
    </source>
</evidence>
<dbReference type="NCBIfam" id="TIGR01179">
    <property type="entry name" value="galE"/>
    <property type="match status" value="1"/>
</dbReference>
<evidence type="ECO:0000256" key="10">
    <source>
        <dbReference type="RuleBase" id="RU366046"/>
    </source>
</evidence>
<evidence type="ECO:0000259" key="11">
    <source>
        <dbReference type="Pfam" id="PF01370"/>
    </source>
</evidence>
<evidence type="ECO:0000313" key="12">
    <source>
        <dbReference type="EMBL" id="BAQ01221.1"/>
    </source>
</evidence>
<evidence type="ECO:0000256" key="7">
    <source>
        <dbReference type="ARBA" id="ARBA00023027"/>
    </source>
</evidence>
<dbReference type="PANTHER" id="PTHR43725">
    <property type="entry name" value="UDP-GLUCOSE 4-EPIMERASE"/>
    <property type="match status" value="1"/>
</dbReference>
<comment type="similarity">
    <text evidence="4 10">Belongs to the NAD(P)-dependent epimerase/dehydratase family.</text>
</comment>
<dbReference type="EMBL" id="AB812031">
    <property type="protein sequence ID" value="BAQ01221.1"/>
    <property type="molecule type" value="Genomic_DNA"/>
</dbReference>
<dbReference type="CDD" id="cd05247">
    <property type="entry name" value="UDP_G4E_1_SDR_e"/>
    <property type="match status" value="1"/>
</dbReference>
<comment type="subunit">
    <text evidence="10">Homodimer.</text>
</comment>
<dbReference type="SUPFAM" id="SSF51735">
    <property type="entry name" value="NAD(P)-binding Rossmann-fold domains"/>
    <property type="match status" value="1"/>
</dbReference>
<protein>
    <recommendedName>
        <fullName evidence="6 10">UDP-glucose 4-epimerase</fullName>
        <ecNumber evidence="5 10">5.1.3.2</ecNumber>
    </recommendedName>
</protein>
<comment type="cofactor">
    <cofactor evidence="2 10">
        <name>NAD(+)</name>
        <dbReference type="ChEBI" id="CHEBI:57540"/>
    </cofactor>
</comment>
<dbReference type="EC" id="5.1.3.2" evidence="5 10"/>
<dbReference type="AlphaFoldDB" id="A0A0A8J4P5"/>
<dbReference type="PANTHER" id="PTHR43725:SF47">
    <property type="entry name" value="UDP-GLUCOSE 4-EPIMERASE"/>
    <property type="match status" value="1"/>
</dbReference>
<reference evidence="12" key="1">
    <citation type="journal article" date="2014" name="DNA Res.">
        <title>A complete view of the genetic diversity of the Escherichia coli O-antigen biosynthesis gene cluster.</title>
        <authorList>
            <person name="Iguchi A."/>
            <person name="Iyoda S."/>
            <person name="Kikuchi T."/>
            <person name="Ogura Y."/>
            <person name="Katsura K."/>
            <person name="Ohnishi M."/>
            <person name="Hayashi T."/>
            <person name="Thomson N.R."/>
        </authorList>
    </citation>
    <scope>NUCLEOTIDE SEQUENCE</scope>
    <source>
        <strain evidence="12">E5d</strain>
    </source>
</reference>
<dbReference type="Gene3D" id="3.40.50.720">
    <property type="entry name" value="NAD(P)-binding Rossmann-like Domain"/>
    <property type="match status" value="1"/>
</dbReference>
<proteinExistence type="inferred from homology"/>
<dbReference type="Pfam" id="PF01370">
    <property type="entry name" value="Epimerase"/>
    <property type="match status" value="1"/>
</dbReference>
<dbReference type="InterPro" id="IPR036291">
    <property type="entry name" value="NAD(P)-bd_dom_sf"/>
</dbReference>
<evidence type="ECO:0000256" key="6">
    <source>
        <dbReference type="ARBA" id="ARBA00018569"/>
    </source>
</evidence>
<dbReference type="GO" id="GO:0006012">
    <property type="term" value="P:galactose metabolic process"/>
    <property type="evidence" value="ECO:0007669"/>
    <property type="project" value="UniProtKB-UniPathway"/>
</dbReference>
<evidence type="ECO:0000256" key="1">
    <source>
        <dbReference type="ARBA" id="ARBA00000083"/>
    </source>
</evidence>
<dbReference type="GO" id="GO:0005829">
    <property type="term" value="C:cytosol"/>
    <property type="evidence" value="ECO:0007669"/>
    <property type="project" value="TreeGrafter"/>
</dbReference>
<sequence length="340" mass="37516">MKVLVTGGAGYIGSHTVLELLSRGDDVVVIDNLVNSSRTSLDRVFELCGRAPVFYEGDVRDKELLKTIFTEHDIDSIIHFAGLKSVSESIRKPLEYYENNIVATISLIDEAAKYGVMNFIFSSSATVYGNPDFVPISESSKIGGTTNPYGTSKLFAEQILKDFAACNVNFNVTILRYFNPIGAHPSGRIGENPNGIPNNLVPFVSQTAVGKHKVVSIYGNDYPTLDGTGIRDYIHVTDLAKGHLAALDHIGKHGNYNVYNLGTGQGYSVLDVINTFQKISGIAINYIFSQRRSGDIAECWSDPSLALKELQWQAKLSLEDMLRDAWNWQKNNPDGYNIHD</sequence>
<dbReference type="RefSeq" id="WP_021533033.1">
    <property type="nucleotide sequence ID" value="NZ_AP028094.1"/>
</dbReference>
<evidence type="ECO:0000256" key="2">
    <source>
        <dbReference type="ARBA" id="ARBA00001911"/>
    </source>
</evidence>
<keyword evidence="10" id="KW-0119">Carbohydrate metabolism</keyword>
<organism evidence="12">
    <name type="scientific">Escherichia coli</name>
    <dbReference type="NCBI Taxonomy" id="562"/>
    <lineage>
        <taxon>Bacteria</taxon>
        <taxon>Pseudomonadati</taxon>
        <taxon>Pseudomonadota</taxon>
        <taxon>Gammaproteobacteria</taxon>
        <taxon>Enterobacterales</taxon>
        <taxon>Enterobacteriaceae</taxon>
        <taxon>Escherichia</taxon>
    </lineage>
</organism>
<accession>A0A0A8J4P5</accession>
<dbReference type="NCBIfam" id="NF007956">
    <property type="entry name" value="PRK10675.1"/>
    <property type="match status" value="1"/>
</dbReference>
<evidence type="ECO:0000256" key="8">
    <source>
        <dbReference type="ARBA" id="ARBA00023144"/>
    </source>
</evidence>